<gene>
    <name evidence="12" type="primary">yajC</name>
    <name evidence="12" type="ORF">ENL21_09895</name>
</gene>
<evidence type="ECO:0000256" key="4">
    <source>
        <dbReference type="ARBA" id="ARBA00022448"/>
    </source>
</evidence>
<dbReference type="PANTHER" id="PTHR33909">
    <property type="entry name" value="SEC TRANSLOCON ACCESSORY COMPLEX SUBUNIT YAJC"/>
    <property type="match status" value="1"/>
</dbReference>
<reference evidence="12" key="1">
    <citation type="journal article" date="2020" name="mSystems">
        <title>Genome- and Community-Level Interaction Insights into Carbon Utilization and Element Cycling Functions of Hydrothermarchaeota in Hydrothermal Sediment.</title>
        <authorList>
            <person name="Zhou Z."/>
            <person name="Liu Y."/>
            <person name="Xu W."/>
            <person name="Pan J."/>
            <person name="Luo Z.H."/>
            <person name="Li M."/>
        </authorList>
    </citation>
    <scope>NUCLEOTIDE SEQUENCE [LARGE SCALE GENOMIC DNA]</scope>
    <source>
        <strain evidence="12">HyVt-76</strain>
    </source>
</reference>
<comment type="similarity">
    <text evidence="2">Belongs to the YajC family.</text>
</comment>
<keyword evidence="6 11" id="KW-0812">Transmembrane</keyword>
<dbReference type="Proteomes" id="UP000886111">
    <property type="component" value="Unassembled WGS sequence"/>
</dbReference>
<evidence type="ECO:0000256" key="11">
    <source>
        <dbReference type="SAM" id="Phobius"/>
    </source>
</evidence>
<protein>
    <recommendedName>
        <fullName evidence="3">Sec translocon accessory complex subunit YajC</fullName>
    </recommendedName>
</protein>
<dbReference type="PANTHER" id="PTHR33909:SF1">
    <property type="entry name" value="SEC TRANSLOCON ACCESSORY COMPLEX SUBUNIT YAJC"/>
    <property type="match status" value="1"/>
</dbReference>
<dbReference type="EMBL" id="DRTD01000744">
    <property type="protein sequence ID" value="HHE56084.1"/>
    <property type="molecule type" value="Genomic_DNA"/>
</dbReference>
<keyword evidence="9" id="KW-0811">Translocation</keyword>
<organism evidence="12">
    <name type="scientific">Caldithrix abyssi</name>
    <dbReference type="NCBI Taxonomy" id="187145"/>
    <lineage>
        <taxon>Bacteria</taxon>
        <taxon>Pseudomonadati</taxon>
        <taxon>Calditrichota</taxon>
        <taxon>Calditrichia</taxon>
        <taxon>Calditrichales</taxon>
        <taxon>Calditrichaceae</taxon>
        <taxon>Caldithrix</taxon>
    </lineage>
</organism>
<keyword evidence="5" id="KW-1003">Cell membrane</keyword>
<evidence type="ECO:0000256" key="9">
    <source>
        <dbReference type="ARBA" id="ARBA00023010"/>
    </source>
</evidence>
<dbReference type="GO" id="GO:0015031">
    <property type="term" value="P:protein transport"/>
    <property type="evidence" value="ECO:0007669"/>
    <property type="project" value="UniProtKB-KW"/>
</dbReference>
<dbReference type="InterPro" id="IPR003849">
    <property type="entry name" value="Preprotein_translocase_YajC"/>
</dbReference>
<dbReference type="GO" id="GO:0005886">
    <property type="term" value="C:plasma membrane"/>
    <property type="evidence" value="ECO:0007669"/>
    <property type="project" value="UniProtKB-SubCell"/>
</dbReference>
<evidence type="ECO:0000256" key="8">
    <source>
        <dbReference type="ARBA" id="ARBA00022989"/>
    </source>
</evidence>
<dbReference type="NCBIfam" id="TIGR00739">
    <property type="entry name" value="yajC"/>
    <property type="match status" value="1"/>
</dbReference>
<keyword evidence="7" id="KW-0653">Protein transport</keyword>
<dbReference type="AlphaFoldDB" id="A0A7V5H573"/>
<dbReference type="PRINTS" id="PR01853">
    <property type="entry name" value="YAJCTRNLCASE"/>
</dbReference>
<evidence type="ECO:0000313" key="12">
    <source>
        <dbReference type="EMBL" id="HHE56084.1"/>
    </source>
</evidence>
<evidence type="ECO:0000256" key="7">
    <source>
        <dbReference type="ARBA" id="ARBA00022927"/>
    </source>
</evidence>
<evidence type="ECO:0000256" key="3">
    <source>
        <dbReference type="ARBA" id="ARBA00014962"/>
    </source>
</evidence>
<comment type="subcellular location">
    <subcellularLocation>
        <location evidence="1">Cell membrane</location>
        <topology evidence="1">Single-pass membrane protein</topology>
    </subcellularLocation>
</comment>
<keyword evidence="4" id="KW-0813">Transport</keyword>
<keyword evidence="10 11" id="KW-0472">Membrane</keyword>
<evidence type="ECO:0000256" key="2">
    <source>
        <dbReference type="ARBA" id="ARBA00006742"/>
    </source>
</evidence>
<evidence type="ECO:0000256" key="5">
    <source>
        <dbReference type="ARBA" id="ARBA00022475"/>
    </source>
</evidence>
<evidence type="ECO:0000256" key="6">
    <source>
        <dbReference type="ARBA" id="ARBA00022692"/>
    </source>
</evidence>
<evidence type="ECO:0000256" key="10">
    <source>
        <dbReference type="ARBA" id="ARBA00023136"/>
    </source>
</evidence>
<sequence length="111" mass="12077">MLQAILLMAPANQGNGGGGNPLVAFLPFILIIAIMYFLMIRPQAKKQKEKQKMLDALQKGDNVVTMGGIHGKVAGFTDDNKTVILKVDDNVKLHVERTAISYVKKAGTKKV</sequence>
<name>A0A7V5H573_CALAY</name>
<dbReference type="SMART" id="SM01323">
    <property type="entry name" value="YajC"/>
    <property type="match status" value="1"/>
</dbReference>
<feature type="transmembrane region" description="Helical" evidence="11">
    <location>
        <begin position="22"/>
        <end position="40"/>
    </location>
</feature>
<comment type="caution">
    <text evidence="12">The sequence shown here is derived from an EMBL/GenBank/DDBJ whole genome shotgun (WGS) entry which is preliminary data.</text>
</comment>
<accession>A0A7V5H573</accession>
<keyword evidence="8 11" id="KW-1133">Transmembrane helix</keyword>
<evidence type="ECO:0000256" key="1">
    <source>
        <dbReference type="ARBA" id="ARBA00004162"/>
    </source>
</evidence>
<proteinExistence type="inferred from homology"/>
<dbReference type="Pfam" id="PF02699">
    <property type="entry name" value="YajC"/>
    <property type="match status" value="1"/>
</dbReference>